<comment type="caution">
    <text evidence="4">The sequence shown here is derived from an EMBL/GenBank/DDBJ whole genome shotgun (WGS) entry which is preliminary data.</text>
</comment>
<dbReference type="InterPro" id="IPR028994">
    <property type="entry name" value="Integrin_alpha_N"/>
</dbReference>
<gene>
    <name evidence="4" type="ORF">Poly41_00890</name>
</gene>
<dbReference type="OrthoDB" id="232291at2"/>
<feature type="region of interest" description="Disordered" evidence="2">
    <location>
        <begin position="236"/>
        <end position="258"/>
    </location>
</feature>
<dbReference type="InterPro" id="IPR013517">
    <property type="entry name" value="FG-GAP"/>
</dbReference>
<keyword evidence="5" id="KW-1185">Reference proteome</keyword>
<dbReference type="EMBL" id="SJPV01000001">
    <property type="protein sequence ID" value="TWU41797.1"/>
    <property type="molecule type" value="Genomic_DNA"/>
</dbReference>
<dbReference type="InterPro" id="IPR011990">
    <property type="entry name" value="TPR-like_helical_dom_sf"/>
</dbReference>
<evidence type="ECO:0000256" key="1">
    <source>
        <dbReference type="ARBA" id="ARBA00022729"/>
    </source>
</evidence>
<dbReference type="PANTHER" id="PTHR16026">
    <property type="entry name" value="CARTILAGE ACIDIC PROTEIN 1"/>
    <property type="match status" value="1"/>
</dbReference>
<dbReference type="AlphaFoldDB" id="A0A5C6E1D7"/>
<dbReference type="PANTHER" id="PTHR16026:SF0">
    <property type="entry name" value="CARTILAGE ACIDIC PROTEIN 1"/>
    <property type="match status" value="1"/>
</dbReference>
<accession>A0A5C6E1D7</accession>
<sequence length="1058" mass="116588">MLGLPPLLRIGRKSFLDSARPQGSSCVAAGVLVVSRVSLFAVVLFAGCEPAAPPLPPRPVEVATSRSMIRSADGSRASVKQLLGEAEQAIVDENEAAAEFALKELLLQDPGHVRALFLMARLNGESDRLNEAIDLLAAIPSDDRMFGLAALGQRADYLRQIGQLNESIEVWREILQLDDSLDSVREFLVDDLYASGKRVEAGWELAEMVRRGVANEDHLRRLLNVTRWPKSREQIVEEQRKASEQPADSEEAVEASQPSTLGDAWDLIHEKRFRIAMQLLERIVDTDPSNEALSLLAMTQTDLQQYDLMHQTVSLGTEGIKRYPGYWIAIGDDWASQQKDDHAIAAYAQALWVEPTFELSHQRLIGALLRKGETELARKIDERRFALPGPIEAFVAVGPRQPEDIRAAKYLISDLQQLGQLEQACAWLRSVAPRHPEAFGDSEAVTRQCREMTSLPEEERRRVVLAGMELQDYPNPDMGIELSNRLSGSDAKQAFVPDGPPATPVLVNVAEQVGIEFAYHNLPDRVSRLMRLHESLGGGGAVLDYDLDGWIDFYFGQSSADPPEIMGTRPNALFRHVGNRFLDVTDFAGVDDRGYSICITAGDWNQDGFDDIVVGNLGVNRIFINQGDGSFVDRTESIGIDADTFTSSLALADVNSDTLVDLIEVNYADDPSIFDPLIVMPSGMAANYPGPNKFRSGLDVVWLANPDGTAKRIPLGSEVSEVNREAAETTGMSDRKSVPQIGDDANPGLGLAVTDFDGSTGLEFFITNDTRPNQYWRVKGPPESVQLSQVATTAGLATSCQGKTTACMGVTVADFDRNGMPDLVVTNWFDEWLCYYQQKSHGVFRDTAPLYGLDRFSDHHVGFGLQAIDYDNNGWVDLMIGNGHIDDFTHSGQAFRMRPQLLVNRGDHFIEADMPSSSELFWSTLQLTRTVIACDYNRDGRLDAVTTDLELPVAVIENRTEADPGFLQFQVVGTRAERSAIGTRIEILDSIPPLIAMVTAGTGYAGRPEPLVHFGLGNRVGKVDIRVTWPDGSTQRHNAVQPGARYLLIEKDSIVRLD</sequence>
<organism evidence="4 5">
    <name type="scientific">Novipirellula artificiosorum</name>
    <dbReference type="NCBI Taxonomy" id="2528016"/>
    <lineage>
        <taxon>Bacteria</taxon>
        <taxon>Pseudomonadati</taxon>
        <taxon>Planctomycetota</taxon>
        <taxon>Planctomycetia</taxon>
        <taxon>Pirellulales</taxon>
        <taxon>Pirellulaceae</taxon>
        <taxon>Novipirellula</taxon>
    </lineage>
</organism>
<evidence type="ECO:0000259" key="3">
    <source>
        <dbReference type="Pfam" id="PF07593"/>
    </source>
</evidence>
<dbReference type="Gene3D" id="1.25.40.10">
    <property type="entry name" value="Tetratricopeptide repeat domain"/>
    <property type="match status" value="1"/>
</dbReference>
<dbReference type="InterPro" id="IPR011519">
    <property type="entry name" value="UnbV_ASPIC"/>
</dbReference>
<name>A0A5C6E1D7_9BACT</name>
<dbReference type="SUPFAM" id="SSF69318">
    <property type="entry name" value="Integrin alpha N-terminal domain"/>
    <property type="match status" value="1"/>
</dbReference>
<evidence type="ECO:0000256" key="2">
    <source>
        <dbReference type="SAM" id="MobiDB-lite"/>
    </source>
</evidence>
<dbReference type="Pfam" id="PF13517">
    <property type="entry name" value="FG-GAP_3"/>
    <property type="match status" value="1"/>
</dbReference>
<dbReference type="Gene3D" id="2.130.10.130">
    <property type="entry name" value="Integrin alpha, N-terminal"/>
    <property type="match status" value="2"/>
</dbReference>
<protein>
    <submittedName>
        <fullName evidence="4">Tetratricopeptide repeat protein</fullName>
    </submittedName>
</protein>
<proteinExistence type="predicted"/>
<reference evidence="4 5" key="1">
    <citation type="submission" date="2019-02" db="EMBL/GenBank/DDBJ databases">
        <title>Deep-cultivation of Planctomycetes and their phenomic and genomic characterization uncovers novel biology.</title>
        <authorList>
            <person name="Wiegand S."/>
            <person name="Jogler M."/>
            <person name="Boedeker C."/>
            <person name="Pinto D."/>
            <person name="Vollmers J."/>
            <person name="Rivas-Marin E."/>
            <person name="Kohn T."/>
            <person name="Peeters S.H."/>
            <person name="Heuer A."/>
            <person name="Rast P."/>
            <person name="Oberbeckmann S."/>
            <person name="Bunk B."/>
            <person name="Jeske O."/>
            <person name="Meyerdierks A."/>
            <person name="Storesund J.E."/>
            <person name="Kallscheuer N."/>
            <person name="Luecker S."/>
            <person name="Lage O.M."/>
            <person name="Pohl T."/>
            <person name="Merkel B.J."/>
            <person name="Hornburger P."/>
            <person name="Mueller R.-W."/>
            <person name="Bruemmer F."/>
            <person name="Labrenz M."/>
            <person name="Spormann A.M."/>
            <person name="Op Den Camp H."/>
            <person name="Overmann J."/>
            <person name="Amann R."/>
            <person name="Jetten M.S.M."/>
            <person name="Mascher T."/>
            <person name="Medema M.H."/>
            <person name="Devos D.P."/>
            <person name="Kaster A.-K."/>
            <person name="Ovreas L."/>
            <person name="Rohde M."/>
            <person name="Galperin M.Y."/>
            <person name="Jogler C."/>
        </authorList>
    </citation>
    <scope>NUCLEOTIDE SEQUENCE [LARGE SCALE GENOMIC DNA]</scope>
    <source>
        <strain evidence="4 5">Poly41</strain>
    </source>
</reference>
<dbReference type="Proteomes" id="UP000319143">
    <property type="component" value="Unassembled WGS sequence"/>
</dbReference>
<dbReference type="SUPFAM" id="SSF48452">
    <property type="entry name" value="TPR-like"/>
    <property type="match status" value="2"/>
</dbReference>
<keyword evidence="1" id="KW-0732">Signal</keyword>
<evidence type="ECO:0000313" key="4">
    <source>
        <dbReference type="EMBL" id="TWU41797.1"/>
    </source>
</evidence>
<evidence type="ECO:0000313" key="5">
    <source>
        <dbReference type="Proteomes" id="UP000319143"/>
    </source>
</evidence>
<dbReference type="Pfam" id="PF07593">
    <property type="entry name" value="UnbV_ASPIC"/>
    <property type="match status" value="1"/>
</dbReference>
<dbReference type="InterPro" id="IPR027039">
    <property type="entry name" value="Crtac1"/>
</dbReference>
<feature type="domain" description="ASPIC/UnbV" evidence="3">
    <location>
        <begin position="980"/>
        <end position="1046"/>
    </location>
</feature>